<gene>
    <name evidence="1" type="primary">Contig14983.g15971</name>
    <name evidence="1" type="ORF">STYLEM_20885</name>
</gene>
<dbReference type="EMBL" id="CCKQ01019698">
    <property type="protein sequence ID" value="CDW91725.1"/>
    <property type="molecule type" value="Genomic_DNA"/>
</dbReference>
<name>A0A078BAX8_STYLE</name>
<reference evidence="1 2" key="1">
    <citation type="submission" date="2014-06" db="EMBL/GenBank/DDBJ databases">
        <authorList>
            <person name="Swart Estienne"/>
        </authorList>
    </citation>
    <scope>NUCLEOTIDE SEQUENCE [LARGE SCALE GENOMIC DNA]</scope>
    <source>
        <strain evidence="1 2">130c</strain>
    </source>
</reference>
<proteinExistence type="predicted"/>
<keyword evidence="2" id="KW-1185">Reference proteome</keyword>
<accession>A0A078BAX8</accession>
<protein>
    <submittedName>
        <fullName evidence="1">Uncharacterized protein</fullName>
    </submittedName>
</protein>
<sequence>MDDFTSNDTACVFTYNAFFSNMTNITLSNDYLFSFDAIHQLQGSGISHDFTNDSALLDVKFEFIIIGYLTPTNMANVTQTCVFRHWCQRSNIIQSKPAQLIQEYDIEDFTQVNVYEFINWHQLNQSCPAFTISTLVKDLISDSTNNDIINLSSDQKYLQLNNMGVSTVSKYNISLNSTNQHLANVTFFYINVTDRCKNNNIIKSQLSNKTYTIADDETTYIYSPWSHSVVNCGTLTYSIQYIGKSSFSNFVTIDSATGQIKYKSNSNSDAGYYEFKVIAKGIGKNYQTSAEEIWTLDVIPIATSQVVNIGPPHFTSFTNFVRIKVNETFSYRIPSSYDPDNDEIAMFVYIGRALGFA</sequence>
<dbReference type="InParanoid" id="A0A078BAX8"/>
<dbReference type="Proteomes" id="UP000039865">
    <property type="component" value="Unassembled WGS sequence"/>
</dbReference>
<evidence type="ECO:0000313" key="1">
    <source>
        <dbReference type="EMBL" id="CDW91725.1"/>
    </source>
</evidence>
<dbReference type="AlphaFoldDB" id="A0A078BAX8"/>
<evidence type="ECO:0000313" key="2">
    <source>
        <dbReference type="Proteomes" id="UP000039865"/>
    </source>
</evidence>
<organism evidence="1 2">
    <name type="scientific">Stylonychia lemnae</name>
    <name type="common">Ciliate</name>
    <dbReference type="NCBI Taxonomy" id="5949"/>
    <lineage>
        <taxon>Eukaryota</taxon>
        <taxon>Sar</taxon>
        <taxon>Alveolata</taxon>
        <taxon>Ciliophora</taxon>
        <taxon>Intramacronucleata</taxon>
        <taxon>Spirotrichea</taxon>
        <taxon>Stichotrichia</taxon>
        <taxon>Sporadotrichida</taxon>
        <taxon>Oxytrichidae</taxon>
        <taxon>Stylonychinae</taxon>
        <taxon>Stylonychia</taxon>
    </lineage>
</organism>